<comment type="pathway">
    <text evidence="1 6">Carbohydrate biosynthesis; dTDP-L-rhamnose biosynthesis.</text>
</comment>
<keyword evidence="6" id="KW-0521">NADP</keyword>
<dbReference type="InterPro" id="IPR001360">
    <property type="entry name" value="Glyco_hydro_1"/>
</dbReference>
<gene>
    <name evidence="8" type="ORF">ABC969_01240</name>
</gene>
<evidence type="ECO:0000313" key="9">
    <source>
        <dbReference type="Proteomes" id="UP001404104"/>
    </source>
</evidence>
<organism evidence="8 9">
    <name type="scientific">Sphingomonas qilianensis</name>
    <dbReference type="NCBI Taxonomy" id="1736690"/>
    <lineage>
        <taxon>Bacteria</taxon>
        <taxon>Pseudomonadati</taxon>
        <taxon>Pseudomonadota</taxon>
        <taxon>Alphaproteobacteria</taxon>
        <taxon>Sphingomonadales</taxon>
        <taxon>Sphingomonadaceae</taxon>
        <taxon>Sphingomonas</taxon>
    </lineage>
</organism>
<evidence type="ECO:0000259" key="7">
    <source>
        <dbReference type="Pfam" id="PF04321"/>
    </source>
</evidence>
<reference evidence="8 9" key="1">
    <citation type="submission" date="2024-05" db="EMBL/GenBank/DDBJ databases">
        <authorList>
            <person name="Liu Q."/>
            <person name="Xin Y.-H."/>
        </authorList>
    </citation>
    <scope>NUCLEOTIDE SEQUENCE [LARGE SCALE GENOMIC DNA]</scope>
    <source>
        <strain evidence="8 9">CGMCC 1.15349</strain>
    </source>
</reference>
<dbReference type="InterPro" id="IPR017853">
    <property type="entry name" value="GH"/>
</dbReference>
<comment type="similarity">
    <text evidence="2 6">Belongs to the dTDP-4-dehydrorhamnose reductase family.</text>
</comment>
<evidence type="ECO:0000256" key="3">
    <source>
        <dbReference type="ARBA" id="ARBA00012929"/>
    </source>
</evidence>
<dbReference type="Pfam" id="PF00232">
    <property type="entry name" value="Glyco_hydro_1"/>
    <property type="match status" value="1"/>
</dbReference>
<name>A0ABU9XML6_9SPHN</name>
<evidence type="ECO:0000256" key="6">
    <source>
        <dbReference type="RuleBase" id="RU364082"/>
    </source>
</evidence>
<dbReference type="Pfam" id="PF04321">
    <property type="entry name" value="RmlD_sub_bind"/>
    <property type="match status" value="1"/>
</dbReference>
<dbReference type="Gene3D" id="3.20.20.80">
    <property type="entry name" value="Glycosidases"/>
    <property type="match status" value="1"/>
</dbReference>
<dbReference type="PANTHER" id="PTHR10491:SF4">
    <property type="entry name" value="METHIONINE ADENOSYLTRANSFERASE 2 SUBUNIT BETA"/>
    <property type="match status" value="1"/>
</dbReference>
<dbReference type="PANTHER" id="PTHR10491">
    <property type="entry name" value="DTDP-4-DEHYDRORHAMNOSE REDUCTASE"/>
    <property type="match status" value="1"/>
</dbReference>
<dbReference type="RefSeq" id="WP_345862416.1">
    <property type="nucleotide sequence ID" value="NZ_JBDIMF010000001.1"/>
</dbReference>
<dbReference type="Gene3D" id="3.90.25.10">
    <property type="entry name" value="UDP-galactose 4-epimerase, domain 1"/>
    <property type="match status" value="1"/>
</dbReference>
<evidence type="ECO:0000256" key="2">
    <source>
        <dbReference type="ARBA" id="ARBA00010944"/>
    </source>
</evidence>
<comment type="caution">
    <text evidence="8">The sequence shown here is derived from an EMBL/GenBank/DDBJ whole genome shotgun (WGS) entry which is preliminary data.</text>
</comment>
<keyword evidence="6" id="KW-0560">Oxidoreductase</keyword>
<evidence type="ECO:0000313" key="8">
    <source>
        <dbReference type="EMBL" id="MEN2785043.1"/>
    </source>
</evidence>
<dbReference type="SUPFAM" id="SSF51445">
    <property type="entry name" value="(Trans)glycosidases"/>
    <property type="match status" value="1"/>
</dbReference>
<evidence type="ECO:0000256" key="1">
    <source>
        <dbReference type="ARBA" id="ARBA00004781"/>
    </source>
</evidence>
<dbReference type="Gene3D" id="3.40.50.720">
    <property type="entry name" value="NAD(P)-binding Rossmann-like Domain"/>
    <property type="match status" value="1"/>
</dbReference>
<sequence>MAALELWGGPECTVNRTHDGYADQIRLSGHHERDGDLDLFAELGLSAVRYPILWERVAPGDPATPDWSWSDQRLRGLHDRGIRPIAGLVHHGSGPAYTNLLDNGFAPGLGRFAGQVAERYPWIDDWTPINEPLTTARFSALYGHWYPHHRDERSFWRAMLNQIDGTRAAMCAIRRINPAARLIQTDDLGRTQATTPLAEQAAFDNLRRWIGWDLLFGRVTRAHPMWDRIDGFGLGDRLRAIADDPCPPDVIGVNHYLTSDRFLDHRLHHYPPHTHGGNGRAAYADIEALRVLDPAPPGLGGALREAWQRYGVPLAITEVHNGCTREEQLRWAAEIWDQAVMLRAEGVDIIAVTAWALFGSHGWNTLLTAPGVYEAGVYDVTTGTPRATALAALWRGLPHDAPRHPVATAPGWWQRPDRLLYPQAAHATLSQPGNVAPLLICGATGTLGQAFARACAARGIAHVVTGRDTLDLENGHSIAAALDLHRPWAVINATGWVRVDEAEAAEAACHRINATGAIAIAQACAARSIGCLAFSSDLVFDGQGSRAYVETDAVAPLNAYGRSKAAMEAACADLPGVLVARTAAFFSPHDTHNFAVAVVDTLDRGQCFIAAEDWVVTPTFVPALVDAALDLLIDGADGIWHLAGDEAVSWADFARRIAAACGYDTRLIDGVRGDTLGWPAARPAQAALASARGAAAGTLSAGIEHFARDNRARAGRAKAA</sequence>
<evidence type="ECO:0000256" key="5">
    <source>
        <dbReference type="ARBA" id="ARBA00048200"/>
    </source>
</evidence>
<dbReference type="InterPro" id="IPR036291">
    <property type="entry name" value="NAD(P)-bd_dom_sf"/>
</dbReference>
<dbReference type="Proteomes" id="UP001404104">
    <property type="component" value="Unassembled WGS sequence"/>
</dbReference>
<dbReference type="InterPro" id="IPR029903">
    <property type="entry name" value="RmlD-like-bd"/>
</dbReference>
<accession>A0ABU9XML6</accession>
<dbReference type="SUPFAM" id="SSF51735">
    <property type="entry name" value="NAD(P)-binding Rossmann-fold domains"/>
    <property type="match status" value="1"/>
</dbReference>
<keyword evidence="9" id="KW-1185">Reference proteome</keyword>
<dbReference type="InterPro" id="IPR005913">
    <property type="entry name" value="dTDP_dehydrorham_reduct"/>
</dbReference>
<protein>
    <recommendedName>
        <fullName evidence="4 6">dTDP-4-dehydrorhamnose reductase</fullName>
        <ecNumber evidence="3 6">1.1.1.133</ecNumber>
    </recommendedName>
</protein>
<dbReference type="EMBL" id="JBDIMF010000001">
    <property type="protein sequence ID" value="MEN2785043.1"/>
    <property type="molecule type" value="Genomic_DNA"/>
</dbReference>
<feature type="domain" description="RmlD-like substrate binding" evidence="7">
    <location>
        <begin position="438"/>
        <end position="696"/>
    </location>
</feature>
<proteinExistence type="inferred from homology"/>
<evidence type="ECO:0000256" key="4">
    <source>
        <dbReference type="ARBA" id="ARBA00017099"/>
    </source>
</evidence>
<comment type="catalytic activity">
    <reaction evidence="5 6">
        <text>dTDP-beta-L-rhamnose + NADP(+) = dTDP-4-dehydro-beta-L-rhamnose + NADPH + H(+)</text>
        <dbReference type="Rhea" id="RHEA:21796"/>
        <dbReference type="ChEBI" id="CHEBI:15378"/>
        <dbReference type="ChEBI" id="CHEBI:57510"/>
        <dbReference type="ChEBI" id="CHEBI:57783"/>
        <dbReference type="ChEBI" id="CHEBI:58349"/>
        <dbReference type="ChEBI" id="CHEBI:62830"/>
        <dbReference type="EC" id="1.1.1.133"/>
    </reaction>
</comment>
<dbReference type="EC" id="1.1.1.133" evidence="3 6"/>
<comment type="cofactor">
    <cofactor evidence="6">
        <name>Mg(2+)</name>
        <dbReference type="ChEBI" id="CHEBI:18420"/>
    </cofactor>
    <text evidence="6">Binds 1 Mg(2+) ion per monomer.</text>
</comment>
<comment type="function">
    <text evidence="6">Catalyzes the reduction of dTDP-6-deoxy-L-lyxo-4-hexulose to yield dTDP-L-rhamnose.</text>
</comment>